<gene>
    <name evidence="4" type="ORF">GKC49_17015</name>
</gene>
<comment type="caution">
    <text evidence="4">The sequence shown here is derived from an EMBL/GenBank/DDBJ whole genome shotgun (WGS) entry which is preliminary data.</text>
</comment>
<protein>
    <submittedName>
        <fullName evidence="4">DEAD/DEAH box helicase</fullName>
    </submittedName>
</protein>
<feature type="domain" description="Helicase ATP-binding" evidence="3">
    <location>
        <begin position="27"/>
        <end position="190"/>
    </location>
</feature>
<evidence type="ECO:0000313" key="5">
    <source>
        <dbReference type="Proteomes" id="UP000461948"/>
    </source>
</evidence>
<keyword evidence="1" id="KW-0378">Hydrolase</keyword>
<keyword evidence="2 4" id="KW-0347">Helicase</keyword>
<keyword evidence="2 4" id="KW-0067">ATP-binding</keyword>
<keyword evidence="2 4" id="KW-0547">Nucleotide-binding</keyword>
<evidence type="ECO:0000256" key="1">
    <source>
        <dbReference type="ARBA" id="ARBA00022801"/>
    </source>
</evidence>
<proteinExistence type="predicted"/>
<dbReference type="InterPro" id="IPR049614">
    <property type="entry name" value="HrpB_DEXH"/>
</dbReference>
<reference evidence="4 5" key="1">
    <citation type="submission" date="2019-11" db="EMBL/GenBank/DDBJ databases">
        <title>Draft Genome Sequence of Plant Growth-Promoting Rhizosphere-Associated Bacteria.</title>
        <authorList>
            <person name="Vasilyev I.Y."/>
            <person name="Radchenko V."/>
            <person name="Ilnitskaya E.V."/>
        </authorList>
    </citation>
    <scope>NUCLEOTIDE SEQUENCE [LARGE SCALE GENOMIC DNA]</scope>
    <source>
        <strain evidence="4 5">VRA_MhP_f</strain>
    </source>
</reference>
<dbReference type="PROSITE" id="PS51192">
    <property type="entry name" value="HELICASE_ATP_BIND_1"/>
    <property type="match status" value="1"/>
</dbReference>
<dbReference type="InterPro" id="IPR011545">
    <property type="entry name" value="DEAD/DEAH_box_helicase_dom"/>
</dbReference>
<dbReference type="Gene3D" id="3.40.50.300">
    <property type="entry name" value="P-loop containing nucleotide triphosphate hydrolases"/>
    <property type="match status" value="2"/>
</dbReference>
<evidence type="ECO:0000256" key="2">
    <source>
        <dbReference type="ARBA" id="ARBA00022806"/>
    </source>
</evidence>
<dbReference type="EMBL" id="WKLC01000838">
    <property type="protein sequence ID" value="MSE16749.1"/>
    <property type="molecule type" value="Genomic_DNA"/>
</dbReference>
<evidence type="ECO:0000313" key="4">
    <source>
        <dbReference type="EMBL" id="MSE16749.1"/>
    </source>
</evidence>
<name>A0A7X2MP33_ENTAG</name>
<dbReference type="Pfam" id="PF00270">
    <property type="entry name" value="DEAD"/>
    <property type="match status" value="1"/>
</dbReference>
<dbReference type="PANTHER" id="PTHR43519">
    <property type="entry name" value="ATP-DEPENDENT RNA HELICASE HRPB"/>
    <property type="match status" value="1"/>
</dbReference>
<sequence>MRAILAQAEAEFAVSDLPVSAVLPDILAALSDAPQILLAAPTGAGKSTWLPLQLLQQAALPGRIIMLEPRRLAARNVAQRLAEQLGEQPGGTVGFRMRGESCVGPQTRLEVVTEGMLTRMLQHDPMLEGVSLVILDEFHERSLQADLALALLLDVQQGLRDDLKIMLMSATLDNARLAALLPDAPLIVSEGRSYPVERRYASLNQNVRFEEAVAREVAQLLRDESGSLLLFLPGVAEIERVKRELESRISDDVDLTPLYGALPL</sequence>
<dbReference type="InterPro" id="IPR014001">
    <property type="entry name" value="Helicase_ATP-bd"/>
</dbReference>
<dbReference type="GO" id="GO:0003676">
    <property type="term" value="F:nucleic acid binding"/>
    <property type="evidence" value="ECO:0007669"/>
    <property type="project" value="InterPro"/>
</dbReference>
<dbReference type="GO" id="GO:0005524">
    <property type="term" value="F:ATP binding"/>
    <property type="evidence" value="ECO:0007669"/>
    <property type="project" value="InterPro"/>
</dbReference>
<dbReference type="SUPFAM" id="SSF52540">
    <property type="entry name" value="P-loop containing nucleoside triphosphate hydrolases"/>
    <property type="match status" value="1"/>
</dbReference>
<dbReference type="CDD" id="cd17990">
    <property type="entry name" value="DEXHc_HrpB"/>
    <property type="match status" value="1"/>
</dbReference>
<dbReference type="GO" id="GO:0004386">
    <property type="term" value="F:helicase activity"/>
    <property type="evidence" value="ECO:0007669"/>
    <property type="project" value="UniProtKB-KW"/>
</dbReference>
<accession>A0A7X2MP33</accession>
<dbReference type="AlphaFoldDB" id="A0A7X2MP33"/>
<dbReference type="GO" id="GO:0016787">
    <property type="term" value="F:hydrolase activity"/>
    <property type="evidence" value="ECO:0007669"/>
    <property type="project" value="UniProtKB-KW"/>
</dbReference>
<dbReference type="Proteomes" id="UP000461948">
    <property type="component" value="Unassembled WGS sequence"/>
</dbReference>
<dbReference type="PANTHER" id="PTHR43519:SF1">
    <property type="entry name" value="ATP-DEPENDENT RNA HELICASE HRPB"/>
    <property type="match status" value="1"/>
</dbReference>
<dbReference type="SMART" id="SM00487">
    <property type="entry name" value="DEXDc"/>
    <property type="match status" value="1"/>
</dbReference>
<dbReference type="InterPro" id="IPR027417">
    <property type="entry name" value="P-loop_NTPase"/>
</dbReference>
<organism evidence="4 5">
    <name type="scientific">Enterobacter agglomerans</name>
    <name type="common">Erwinia herbicola</name>
    <name type="synonym">Pantoea agglomerans</name>
    <dbReference type="NCBI Taxonomy" id="549"/>
    <lineage>
        <taxon>Bacteria</taxon>
        <taxon>Pseudomonadati</taxon>
        <taxon>Pseudomonadota</taxon>
        <taxon>Gammaproteobacteria</taxon>
        <taxon>Enterobacterales</taxon>
        <taxon>Erwiniaceae</taxon>
        <taxon>Pantoea</taxon>
        <taxon>Pantoea agglomerans group</taxon>
    </lineage>
</organism>
<evidence type="ECO:0000259" key="3">
    <source>
        <dbReference type="PROSITE" id="PS51192"/>
    </source>
</evidence>
<feature type="non-terminal residue" evidence="4">
    <location>
        <position position="264"/>
    </location>
</feature>
<dbReference type="FunFam" id="3.40.50.300:FF:002125">
    <property type="entry name" value="ATP-dependent helicase HrpB"/>
    <property type="match status" value="1"/>
</dbReference>